<dbReference type="CDD" id="cd20335">
    <property type="entry name" value="BRcat_RBR"/>
    <property type="match status" value="1"/>
</dbReference>
<dbReference type="Pfam" id="PF00097">
    <property type="entry name" value="zf-C3HC4"/>
    <property type="match status" value="1"/>
</dbReference>
<feature type="region of interest" description="Disordered" evidence="5">
    <location>
        <begin position="183"/>
        <end position="207"/>
    </location>
</feature>
<comment type="caution">
    <text evidence="7">The sequence shown here is derived from an EMBL/GenBank/DDBJ whole genome shotgun (WGS) entry which is preliminary data.</text>
</comment>
<dbReference type="InterPro" id="IPR018957">
    <property type="entry name" value="Znf_C3HC4_RING-type"/>
</dbReference>
<dbReference type="InterPro" id="IPR013083">
    <property type="entry name" value="Znf_RING/FYVE/PHD"/>
</dbReference>
<dbReference type="PANTHER" id="PTHR31063">
    <property type="entry name" value="PROTEIN CBG08668"/>
    <property type="match status" value="1"/>
</dbReference>
<accession>A0A811L831</accession>
<dbReference type="PANTHER" id="PTHR31063:SF4">
    <property type="entry name" value="IBR DOMAIN-CONTAINING PROTEIN"/>
    <property type="match status" value="1"/>
</dbReference>
<feature type="domain" description="RING-type" evidence="6">
    <location>
        <begin position="553"/>
        <end position="597"/>
    </location>
</feature>
<dbReference type="AlphaFoldDB" id="A0A811L831"/>
<dbReference type="InterPro" id="IPR017907">
    <property type="entry name" value="Znf_RING_CS"/>
</dbReference>
<organism evidence="7 8">
    <name type="scientific">Bursaphelenchus okinawaensis</name>
    <dbReference type="NCBI Taxonomy" id="465554"/>
    <lineage>
        <taxon>Eukaryota</taxon>
        <taxon>Metazoa</taxon>
        <taxon>Ecdysozoa</taxon>
        <taxon>Nematoda</taxon>
        <taxon>Chromadorea</taxon>
        <taxon>Rhabditida</taxon>
        <taxon>Tylenchina</taxon>
        <taxon>Tylenchomorpha</taxon>
        <taxon>Aphelenchoidea</taxon>
        <taxon>Aphelenchoididae</taxon>
        <taxon>Bursaphelenchus</taxon>
    </lineage>
</organism>
<dbReference type="EMBL" id="CAJFCW020000005">
    <property type="protein sequence ID" value="CAG9119787.1"/>
    <property type="molecule type" value="Genomic_DNA"/>
</dbReference>
<dbReference type="InterPro" id="IPR001841">
    <property type="entry name" value="Znf_RING"/>
</dbReference>
<name>A0A811L831_9BILA</name>
<gene>
    <name evidence="7" type="ORF">BOKJ2_LOCUS11004</name>
</gene>
<reference evidence="7" key="1">
    <citation type="submission" date="2020-09" db="EMBL/GenBank/DDBJ databases">
        <authorList>
            <person name="Kikuchi T."/>
        </authorList>
    </citation>
    <scope>NUCLEOTIDE SEQUENCE</scope>
    <source>
        <strain evidence="7">SH1</strain>
    </source>
</reference>
<evidence type="ECO:0000256" key="1">
    <source>
        <dbReference type="ARBA" id="ARBA00022723"/>
    </source>
</evidence>
<dbReference type="PROSITE" id="PS00518">
    <property type="entry name" value="ZF_RING_1"/>
    <property type="match status" value="1"/>
</dbReference>
<evidence type="ECO:0000313" key="8">
    <source>
        <dbReference type="Proteomes" id="UP000614601"/>
    </source>
</evidence>
<keyword evidence="1" id="KW-0479">Metal-binding</keyword>
<dbReference type="Proteomes" id="UP000783686">
    <property type="component" value="Unassembled WGS sequence"/>
</dbReference>
<feature type="compositionally biased region" description="Basic and acidic residues" evidence="5">
    <location>
        <begin position="254"/>
        <end position="263"/>
    </location>
</feature>
<keyword evidence="8" id="KW-1185">Reference proteome</keyword>
<evidence type="ECO:0000256" key="4">
    <source>
        <dbReference type="PROSITE-ProRule" id="PRU00175"/>
    </source>
</evidence>
<dbReference type="OrthoDB" id="5786205at2759"/>
<proteinExistence type="predicted"/>
<keyword evidence="2 4" id="KW-0863">Zinc-finger</keyword>
<dbReference type="SUPFAM" id="SSF57850">
    <property type="entry name" value="RING/U-box"/>
    <property type="match status" value="1"/>
</dbReference>
<dbReference type="GO" id="GO:0008270">
    <property type="term" value="F:zinc ion binding"/>
    <property type="evidence" value="ECO:0007669"/>
    <property type="project" value="UniProtKB-KW"/>
</dbReference>
<evidence type="ECO:0000256" key="5">
    <source>
        <dbReference type="SAM" id="MobiDB-lite"/>
    </source>
</evidence>
<evidence type="ECO:0000259" key="6">
    <source>
        <dbReference type="PROSITE" id="PS50089"/>
    </source>
</evidence>
<dbReference type="SMART" id="SM00184">
    <property type="entry name" value="RING"/>
    <property type="match status" value="1"/>
</dbReference>
<feature type="region of interest" description="Disordered" evidence="5">
    <location>
        <begin position="238"/>
        <end position="263"/>
    </location>
</feature>
<dbReference type="PROSITE" id="PS50089">
    <property type="entry name" value="ZF_RING_2"/>
    <property type="match status" value="1"/>
</dbReference>
<dbReference type="Proteomes" id="UP000614601">
    <property type="component" value="Unassembled WGS sequence"/>
</dbReference>
<dbReference type="Gene3D" id="3.30.40.10">
    <property type="entry name" value="Zinc/RING finger domain, C3HC4 (zinc finger)"/>
    <property type="match status" value="1"/>
</dbReference>
<sequence>MLACTSSTFPTTTVNYPHESLPHTSDMILESLVDLQALTPLVMPIHAAWTKSSTGSGADENLSEAEYPFLDRKPEVDRKGAKGRRHAGEQLLMKRLATQGFLMKSVLDTGALGKRRRARMLSEMSNDDMDPSIHYSINRKNRWLLSSASQLMSDKTDNDSVGFSAVDTVFGADGQRVLAEHQLQQSGVHSKHCKSVRGSPHKVDGSGKPLEVRYVLAKPSPVTKLMAGSLFNKSKPAVRSKKRAQMDTSVYSTDGERNEAEEESKQLSEEVMNMYRPRQRTYSLADFIQEKSAPVIVRHRPESVNAEETFEQVEMPVTNTAPTNNTDYSVKETDSGVTFYVNIEADRLKIQNRADWLEKAVAVAKRGDLLFKWLNKARTAFQVDISARLMEAAREPIMVLTFSYRQKDNKIKVFFNASNDCQIDRLPLEMAAVPYQKALEGIETYLNVVFTYTRIHIEPPTHRPNDDAFSTQLTTRTLPLSGYELMAGWQCINTFINESMQNLENVKQEEDDEEDDFEHVTMDEFEVLNDEYEDSKWLDEDLDEQVADLQTICNECGTEESSEIITTDCGHSFCFSCLNRLLRDKLGNGFPFCPVAQCKVEYPTQLLSSVFCIPIVSHLLEAKGKECALNCQRNAFQCPIGCPISFGELDPAHQQVQCGSCYSHWCSSCEREPHWPMNCRENQDFQKKFNAQKEQGEESRNSQIQMRYYHMVNDCREARTNNEWKLAAKELRKKVGYKLERQYHEHRKTSLQLVENGYGYLYMSKSNKCDTWYEVKNALNAIYAEYSRVENTVLKAPKLTAAQVAAEIHGLRGLVRKGIQELENTKKRC</sequence>
<evidence type="ECO:0000256" key="2">
    <source>
        <dbReference type="ARBA" id="ARBA00022771"/>
    </source>
</evidence>
<dbReference type="EMBL" id="CAJFDH010000005">
    <property type="protein sequence ID" value="CAD5224288.1"/>
    <property type="molecule type" value="Genomic_DNA"/>
</dbReference>
<keyword evidence="3" id="KW-0862">Zinc</keyword>
<evidence type="ECO:0000313" key="7">
    <source>
        <dbReference type="EMBL" id="CAD5224288.1"/>
    </source>
</evidence>
<protein>
    <recommendedName>
        <fullName evidence="6">RING-type domain-containing protein</fullName>
    </recommendedName>
</protein>
<evidence type="ECO:0000256" key="3">
    <source>
        <dbReference type="ARBA" id="ARBA00022833"/>
    </source>
</evidence>